<organism evidence="1 2">
    <name type="scientific">Pedobacter montanisoli</name>
    <dbReference type="NCBI Taxonomy" id="2923277"/>
    <lineage>
        <taxon>Bacteria</taxon>
        <taxon>Pseudomonadati</taxon>
        <taxon>Bacteroidota</taxon>
        <taxon>Sphingobacteriia</taxon>
        <taxon>Sphingobacteriales</taxon>
        <taxon>Sphingobacteriaceae</taxon>
        <taxon>Pedobacter</taxon>
    </lineage>
</organism>
<dbReference type="EMBL" id="JALGBH010000002">
    <property type="protein sequence ID" value="MCJ0742707.1"/>
    <property type="molecule type" value="Genomic_DNA"/>
</dbReference>
<name>A0ABS9ZWP5_9SPHI</name>
<evidence type="ECO:0000313" key="2">
    <source>
        <dbReference type="Proteomes" id="UP001165460"/>
    </source>
</evidence>
<keyword evidence="2" id="KW-1185">Reference proteome</keyword>
<proteinExistence type="predicted"/>
<reference evidence="1" key="1">
    <citation type="submission" date="2022-03" db="EMBL/GenBank/DDBJ databases">
        <authorList>
            <person name="Woo C.Y."/>
        </authorList>
    </citation>
    <scope>NUCLEOTIDE SEQUENCE</scope>
    <source>
        <strain evidence="1">CYS-01</strain>
    </source>
</reference>
<sequence>MNLKIENLFNLFKKYKKNGCPNCFEKNIIGFGIDYLKSNFISSIKLTDEIGKIKIYQCEKCKAQFYIQGNMYEKIIDGQIELLKEWSKRNLVCPNDLKIEIEKIGLTNNWSLDKIVPCKVELNNGKKYEYTTIIFSDKPPLGHHYSIYKNIFFIDDIKHISESEYGISLEIRRQAVKSEEQSMGFYPTVLKNRDGKKVVLNGISIFFNSSNIKGSELELANEEWNYRVEYTYDTNNYSEKTIVIAKK</sequence>
<gene>
    <name evidence="1" type="ORF">MMF97_08290</name>
</gene>
<dbReference type="Proteomes" id="UP001165460">
    <property type="component" value="Unassembled WGS sequence"/>
</dbReference>
<comment type="caution">
    <text evidence="1">The sequence shown here is derived from an EMBL/GenBank/DDBJ whole genome shotgun (WGS) entry which is preliminary data.</text>
</comment>
<accession>A0ABS9ZWP5</accession>
<protein>
    <submittedName>
        <fullName evidence="1">Uncharacterized protein</fullName>
    </submittedName>
</protein>
<dbReference type="RefSeq" id="WP_243361416.1">
    <property type="nucleotide sequence ID" value="NZ_JALGBH010000002.1"/>
</dbReference>
<evidence type="ECO:0000313" key="1">
    <source>
        <dbReference type="EMBL" id="MCJ0742707.1"/>
    </source>
</evidence>